<protein>
    <recommendedName>
        <fullName evidence="2 5">acid phosphatase</fullName>
        <ecNumber evidence="2 5">3.1.3.2</ecNumber>
    </recommendedName>
</protein>
<accession>A0A9D1ZGY4</accession>
<dbReference type="PANTHER" id="PTHR10161">
    <property type="entry name" value="TARTRATE-RESISTANT ACID PHOSPHATASE TYPE 5"/>
    <property type="match status" value="1"/>
</dbReference>
<dbReference type="Pfam" id="PF00149">
    <property type="entry name" value="Metallophos"/>
    <property type="match status" value="1"/>
</dbReference>
<comment type="cofactor">
    <cofactor evidence="6">
        <name>Fe cation</name>
        <dbReference type="ChEBI" id="CHEBI:24875"/>
    </cofactor>
    <text evidence="6">Binds 2 iron ions per subunit.</text>
</comment>
<feature type="chain" id="PRO_5038518992" description="acid phosphatase" evidence="7">
    <location>
        <begin position="22"/>
        <end position="312"/>
    </location>
</feature>
<dbReference type="InterPro" id="IPR024927">
    <property type="entry name" value="Acid_PPase"/>
</dbReference>
<dbReference type="EMBL" id="DXCV01000013">
    <property type="protein sequence ID" value="HIY87351.1"/>
    <property type="molecule type" value="Genomic_DNA"/>
</dbReference>
<evidence type="ECO:0000256" key="6">
    <source>
        <dbReference type="PIRSR" id="PIRSR000898-1"/>
    </source>
</evidence>
<comment type="caution">
    <text evidence="9">The sequence shown here is derived from an EMBL/GenBank/DDBJ whole genome shotgun (WGS) entry which is preliminary data.</text>
</comment>
<feature type="binding site" evidence="6">
    <location>
        <position position="242"/>
    </location>
    <ligand>
        <name>Fe cation</name>
        <dbReference type="ChEBI" id="CHEBI:24875"/>
        <label>1</label>
    </ligand>
</feature>
<comment type="catalytic activity">
    <reaction evidence="1 5">
        <text>a phosphate monoester + H2O = an alcohol + phosphate</text>
        <dbReference type="Rhea" id="RHEA:15017"/>
        <dbReference type="ChEBI" id="CHEBI:15377"/>
        <dbReference type="ChEBI" id="CHEBI:30879"/>
        <dbReference type="ChEBI" id="CHEBI:43474"/>
        <dbReference type="ChEBI" id="CHEBI:67140"/>
        <dbReference type="EC" id="3.1.3.2"/>
    </reaction>
</comment>
<feature type="binding site" evidence="6">
    <location>
        <position position="74"/>
    </location>
    <ligand>
        <name>Fe cation</name>
        <dbReference type="ChEBI" id="CHEBI:24875"/>
        <label>1</label>
    </ligand>
</feature>
<dbReference type="InterPro" id="IPR004843">
    <property type="entry name" value="Calcineurin-like_PHP"/>
</dbReference>
<evidence type="ECO:0000313" key="9">
    <source>
        <dbReference type="EMBL" id="HIY87351.1"/>
    </source>
</evidence>
<feature type="binding site" evidence="6">
    <location>
        <position position="203"/>
    </location>
    <ligand>
        <name>Fe cation</name>
        <dbReference type="ChEBI" id="CHEBI:24875"/>
        <label>2</label>
    </ligand>
</feature>
<evidence type="ECO:0000259" key="8">
    <source>
        <dbReference type="Pfam" id="PF00149"/>
    </source>
</evidence>
<dbReference type="Gene3D" id="3.60.21.10">
    <property type="match status" value="1"/>
</dbReference>
<evidence type="ECO:0000313" key="10">
    <source>
        <dbReference type="Proteomes" id="UP000886851"/>
    </source>
</evidence>
<dbReference type="SUPFAM" id="SSF56300">
    <property type="entry name" value="Metallo-dependent phosphatases"/>
    <property type="match status" value="1"/>
</dbReference>
<feature type="binding site" evidence="6">
    <location>
        <position position="240"/>
    </location>
    <ligand>
        <name>Fe cation</name>
        <dbReference type="ChEBI" id="CHEBI:24875"/>
        <label>2</label>
    </ligand>
</feature>
<dbReference type="Proteomes" id="UP000886851">
    <property type="component" value="Unassembled WGS sequence"/>
</dbReference>
<proteinExistence type="predicted"/>
<feature type="binding site" evidence="6">
    <location>
        <position position="74"/>
    </location>
    <ligand>
        <name>Fe cation</name>
        <dbReference type="ChEBI" id="CHEBI:24875"/>
        <label>2</label>
    </ligand>
</feature>
<keyword evidence="3 7" id="KW-0732">Signal</keyword>
<dbReference type="PIRSF" id="PIRSF000898">
    <property type="entry name" value="Acid_Ptase_5"/>
    <property type="match status" value="1"/>
</dbReference>
<evidence type="ECO:0000256" key="4">
    <source>
        <dbReference type="ARBA" id="ARBA00022801"/>
    </source>
</evidence>
<gene>
    <name evidence="9" type="ORF">H9824_01440</name>
</gene>
<reference evidence="9" key="2">
    <citation type="submission" date="2021-04" db="EMBL/GenBank/DDBJ databases">
        <authorList>
            <person name="Gilroy R."/>
        </authorList>
    </citation>
    <scope>NUCLEOTIDE SEQUENCE</scope>
    <source>
        <strain evidence="9">Gambia2-208</strain>
    </source>
</reference>
<feature type="binding site" evidence="6">
    <location>
        <position position="112"/>
    </location>
    <ligand>
        <name>Fe cation</name>
        <dbReference type="ChEBI" id="CHEBI:24875"/>
        <label>2</label>
    </ligand>
</feature>
<keyword evidence="6" id="KW-0479">Metal-binding</keyword>
<keyword evidence="4 5" id="KW-0378">Hydrolase</keyword>
<name>A0A9D1ZGY4_9BACE</name>
<feature type="binding site" evidence="6">
    <location>
        <position position="41"/>
    </location>
    <ligand>
        <name>Fe cation</name>
        <dbReference type="ChEBI" id="CHEBI:24875"/>
        <label>1</label>
    </ligand>
</feature>
<evidence type="ECO:0000256" key="7">
    <source>
        <dbReference type="SAM" id="SignalP"/>
    </source>
</evidence>
<organism evidence="9 10">
    <name type="scientific">Candidatus Bacteroides pullicola</name>
    <dbReference type="NCBI Taxonomy" id="2838475"/>
    <lineage>
        <taxon>Bacteria</taxon>
        <taxon>Pseudomonadati</taxon>
        <taxon>Bacteroidota</taxon>
        <taxon>Bacteroidia</taxon>
        <taxon>Bacteroidales</taxon>
        <taxon>Bacteroidaceae</taxon>
        <taxon>Bacteroides</taxon>
    </lineage>
</organism>
<feature type="domain" description="Calcineurin-like phosphoesterase" evidence="8">
    <location>
        <begin position="36"/>
        <end position="243"/>
    </location>
</feature>
<dbReference type="InterPro" id="IPR051558">
    <property type="entry name" value="Metallophosphoesterase_PAP"/>
</dbReference>
<keyword evidence="5 6" id="KW-0408">Iron</keyword>
<dbReference type="AlphaFoldDB" id="A0A9D1ZGY4"/>
<feature type="signal peptide" evidence="7">
    <location>
        <begin position="1"/>
        <end position="21"/>
    </location>
</feature>
<dbReference type="PANTHER" id="PTHR10161:SF14">
    <property type="entry name" value="TARTRATE-RESISTANT ACID PHOSPHATASE TYPE 5"/>
    <property type="match status" value="1"/>
</dbReference>
<evidence type="ECO:0000256" key="2">
    <source>
        <dbReference type="ARBA" id="ARBA00012646"/>
    </source>
</evidence>
<dbReference type="EC" id="3.1.3.2" evidence="2 5"/>
<sequence length="312" mass="36047">MKLKKTFLLVVLALVSTWAVAQDKIDYSVYEDKCNFYIANDLGRNGYYDQKPIAELMGVMAEEVGPECVIAAGDIHHFEGVRSVQDPLWITNYELIYSHPELMIDWFPICGNHEYRGNTQAVIDYSRISRRWEMPARYYTRSFSEEGTTVRIVWIDTTPLIDKYREEYDKYPDACQQDIDTQLEWLDATLAAVKEDWVIVVGHHPIYAETSKDDIERLNLQQRVDTILRRHRVDMYINGHIHNFQHIRVQGSPIDYITNSSGSLSRKVQPIEGTVFCSPEPGFSILSASPSSLELRMLDKHGKVLHTVTRTK</sequence>
<dbReference type="GO" id="GO:0003993">
    <property type="term" value="F:acid phosphatase activity"/>
    <property type="evidence" value="ECO:0007669"/>
    <property type="project" value="UniProtKB-UniRule"/>
</dbReference>
<evidence type="ECO:0000256" key="5">
    <source>
        <dbReference type="PIRNR" id="PIRNR000898"/>
    </source>
</evidence>
<dbReference type="InterPro" id="IPR029052">
    <property type="entry name" value="Metallo-depent_PP-like"/>
</dbReference>
<reference evidence="9" key="1">
    <citation type="journal article" date="2021" name="PeerJ">
        <title>Extensive microbial diversity within the chicken gut microbiome revealed by metagenomics and culture.</title>
        <authorList>
            <person name="Gilroy R."/>
            <person name="Ravi A."/>
            <person name="Getino M."/>
            <person name="Pursley I."/>
            <person name="Horton D.L."/>
            <person name="Alikhan N.F."/>
            <person name="Baker D."/>
            <person name="Gharbi K."/>
            <person name="Hall N."/>
            <person name="Watson M."/>
            <person name="Adriaenssens E.M."/>
            <person name="Foster-Nyarko E."/>
            <person name="Jarju S."/>
            <person name="Secka A."/>
            <person name="Antonio M."/>
            <person name="Oren A."/>
            <person name="Chaudhuri R.R."/>
            <person name="La Ragione R."/>
            <person name="Hildebrand F."/>
            <person name="Pallen M.J."/>
        </authorList>
    </citation>
    <scope>NUCLEOTIDE SEQUENCE</scope>
    <source>
        <strain evidence="9">Gambia2-208</strain>
    </source>
</reference>
<dbReference type="FunFam" id="3.60.21.10:FF:000094">
    <property type="entry name" value="Acid phosphatase"/>
    <property type="match status" value="1"/>
</dbReference>
<evidence type="ECO:0000256" key="3">
    <source>
        <dbReference type="ARBA" id="ARBA00022729"/>
    </source>
</evidence>
<evidence type="ECO:0000256" key="1">
    <source>
        <dbReference type="ARBA" id="ARBA00000032"/>
    </source>
</evidence>
<dbReference type="GO" id="GO:0046872">
    <property type="term" value="F:metal ion binding"/>
    <property type="evidence" value="ECO:0007669"/>
    <property type="project" value="UniProtKB-KW"/>
</dbReference>